<protein>
    <submittedName>
        <fullName evidence="3">YafY family transcriptional regulator</fullName>
    </submittedName>
</protein>
<dbReference type="PROSITE" id="PS52050">
    <property type="entry name" value="WYL"/>
    <property type="match status" value="1"/>
</dbReference>
<name>A0ABY6Z061_9BACL</name>
<keyword evidence="4" id="KW-0614">Plasmid</keyword>
<evidence type="ECO:0000259" key="2">
    <source>
        <dbReference type="Pfam" id="PF13280"/>
    </source>
</evidence>
<organism evidence="3 5">
    <name type="scientific">Alicyclobacillus dauci</name>
    <dbReference type="NCBI Taxonomy" id="1475485"/>
    <lineage>
        <taxon>Bacteria</taxon>
        <taxon>Bacillati</taxon>
        <taxon>Bacillota</taxon>
        <taxon>Bacilli</taxon>
        <taxon>Bacillales</taxon>
        <taxon>Alicyclobacillaceae</taxon>
        <taxon>Alicyclobacillus</taxon>
    </lineage>
</organism>
<dbReference type="InterPro" id="IPR051534">
    <property type="entry name" value="CBASS_pafABC_assoc_protein"/>
</dbReference>
<gene>
    <name evidence="3" type="ORF">NZD86_18790</name>
    <name evidence="4" type="ORF">NZD86_23230</name>
</gene>
<dbReference type="PANTHER" id="PTHR34580">
    <property type="match status" value="1"/>
</dbReference>
<reference evidence="3" key="1">
    <citation type="submission" date="2022-08" db="EMBL/GenBank/DDBJ databases">
        <title>Alicyclobacillus dauci DSM2870, complete genome.</title>
        <authorList>
            <person name="Wang Q."/>
            <person name="Cai R."/>
            <person name="Wang Z."/>
        </authorList>
    </citation>
    <scope>NUCLEOTIDE SEQUENCE</scope>
    <source>
        <strain evidence="3">DSM 28700</strain>
        <plasmid evidence="4">unnamed1</plasmid>
    </source>
</reference>
<dbReference type="EMBL" id="CP104064">
    <property type="protein sequence ID" value="WAH36259.1"/>
    <property type="molecule type" value="Genomic_DNA"/>
</dbReference>
<dbReference type="RefSeq" id="WP_268043581.1">
    <property type="nucleotide sequence ID" value="NZ_CP104064.1"/>
</dbReference>
<dbReference type="Pfam" id="PF08279">
    <property type="entry name" value="HTH_11"/>
    <property type="match status" value="1"/>
</dbReference>
<keyword evidence="5" id="KW-1185">Reference proteome</keyword>
<dbReference type="EMBL" id="CP104065">
    <property type="protein sequence ID" value="WAH39419.1"/>
    <property type="molecule type" value="Genomic_DNA"/>
</dbReference>
<dbReference type="Proteomes" id="UP001164803">
    <property type="component" value="Plasmid unnamed1"/>
</dbReference>
<evidence type="ECO:0000313" key="5">
    <source>
        <dbReference type="Proteomes" id="UP001164803"/>
    </source>
</evidence>
<evidence type="ECO:0000259" key="1">
    <source>
        <dbReference type="Pfam" id="PF08279"/>
    </source>
</evidence>
<accession>A0ABY6Z061</accession>
<dbReference type="Pfam" id="PF13280">
    <property type="entry name" value="WYL"/>
    <property type="match status" value="1"/>
</dbReference>
<dbReference type="Proteomes" id="UP001164803">
    <property type="component" value="Chromosome"/>
</dbReference>
<dbReference type="InterPro" id="IPR013196">
    <property type="entry name" value="HTH_11"/>
</dbReference>
<sequence>MAKSDCMLAIVWLLRSRGRMTAKELAETLESSVRSVYRYVDSLCASGVPIEAESGREGGYRLPISYESAPLFFTAEERTALAHSAVFAQKAGYPFTAELTGALRKIEYYSTPAQLEDVALHSNGLHVMATVDHSTYKNTLADLERAIANGITVQITYRKAKGQTHVVREVDPYGLVHWRDRWYVVGYCHLRVEVRNFRVDRISEYFETSFNFTRPEGFSASDFFAAKQINATTTADKLDRVLPWWATTMPSMICQNIGSWVHVWCRNHRMKHCF</sequence>
<evidence type="ECO:0000313" key="4">
    <source>
        <dbReference type="EMBL" id="WAH39419.1"/>
    </source>
</evidence>
<proteinExistence type="predicted"/>
<dbReference type="InterPro" id="IPR036390">
    <property type="entry name" value="WH_DNA-bd_sf"/>
</dbReference>
<dbReference type="SUPFAM" id="SSF46785">
    <property type="entry name" value="Winged helix' DNA-binding domain"/>
    <property type="match status" value="1"/>
</dbReference>
<feature type="domain" description="WYL" evidence="2">
    <location>
        <begin position="139"/>
        <end position="204"/>
    </location>
</feature>
<dbReference type="PANTHER" id="PTHR34580:SF3">
    <property type="entry name" value="PROTEIN PAFB"/>
    <property type="match status" value="1"/>
</dbReference>
<geneLocation type="plasmid" evidence="4 5">
    <name>unnamed1</name>
</geneLocation>
<dbReference type="InterPro" id="IPR026881">
    <property type="entry name" value="WYL_dom"/>
</dbReference>
<dbReference type="InterPro" id="IPR036388">
    <property type="entry name" value="WH-like_DNA-bd_sf"/>
</dbReference>
<dbReference type="Gene3D" id="1.10.10.10">
    <property type="entry name" value="Winged helix-like DNA-binding domain superfamily/Winged helix DNA-binding domain"/>
    <property type="match status" value="1"/>
</dbReference>
<feature type="domain" description="Helix-turn-helix type 11" evidence="1">
    <location>
        <begin position="9"/>
        <end position="61"/>
    </location>
</feature>
<evidence type="ECO:0000313" key="3">
    <source>
        <dbReference type="EMBL" id="WAH36259.1"/>
    </source>
</evidence>